<proteinExistence type="predicted"/>
<gene>
    <name evidence="1" type="ORF">CH063_15389</name>
</gene>
<evidence type="ECO:0000313" key="1">
    <source>
        <dbReference type="EMBL" id="CCF46721.1"/>
    </source>
</evidence>
<dbReference type="HOGENOM" id="CLU_2072980_0_0_1"/>
<protein>
    <submittedName>
        <fullName evidence="1">Mucin</fullName>
    </submittedName>
</protein>
<accession>H1W2K8</accession>
<reference evidence="2" key="1">
    <citation type="journal article" date="2012" name="Nat. Genet.">
        <title>Lifestyle transitions in plant pathogenic Colletotrichum fungi deciphered by genome and transcriptome analyses.</title>
        <authorList>
            <person name="O'Connell R.J."/>
            <person name="Thon M.R."/>
            <person name="Hacquard S."/>
            <person name="Amyotte S.G."/>
            <person name="Kleemann J."/>
            <person name="Torres M.F."/>
            <person name="Damm U."/>
            <person name="Buiate E.A."/>
            <person name="Epstein L."/>
            <person name="Alkan N."/>
            <person name="Altmueller J."/>
            <person name="Alvarado-Balderrama L."/>
            <person name="Bauser C.A."/>
            <person name="Becker C."/>
            <person name="Birren B.W."/>
            <person name="Chen Z."/>
            <person name="Choi J."/>
            <person name="Crouch J.A."/>
            <person name="Duvick J.P."/>
            <person name="Farman M.A."/>
            <person name="Gan P."/>
            <person name="Heiman D."/>
            <person name="Henrissat B."/>
            <person name="Howard R.J."/>
            <person name="Kabbage M."/>
            <person name="Koch C."/>
            <person name="Kracher B."/>
            <person name="Kubo Y."/>
            <person name="Law A.D."/>
            <person name="Lebrun M.-H."/>
            <person name="Lee Y.-H."/>
            <person name="Miyara I."/>
            <person name="Moore N."/>
            <person name="Neumann U."/>
            <person name="Nordstroem K."/>
            <person name="Panaccione D.G."/>
            <person name="Panstruga R."/>
            <person name="Place M."/>
            <person name="Proctor R.H."/>
            <person name="Prusky D."/>
            <person name="Rech G."/>
            <person name="Reinhardt R."/>
            <person name="Rollins J.A."/>
            <person name="Rounsley S."/>
            <person name="Schardl C.L."/>
            <person name="Schwartz D.C."/>
            <person name="Shenoy N."/>
            <person name="Shirasu K."/>
            <person name="Sikhakolli U.R."/>
            <person name="Stueber K."/>
            <person name="Sukno S.A."/>
            <person name="Sweigard J.A."/>
            <person name="Takano Y."/>
            <person name="Takahara H."/>
            <person name="Trail F."/>
            <person name="van der Does H.C."/>
            <person name="Voll L.M."/>
            <person name="Will I."/>
            <person name="Young S."/>
            <person name="Zeng Q."/>
            <person name="Zhang J."/>
            <person name="Zhou S."/>
            <person name="Dickman M.B."/>
            <person name="Schulze-Lefert P."/>
            <person name="Ver Loren van Themaat E."/>
            <person name="Ma L.-J."/>
            <person name="Vaillancourt L.J."/>
        </authorList>
    </citation>
    <scope>NUCLEOTIDE SEQUENCE [LARGE SCALE GENOMIC DNA]</scope>
    <source>
        <strain evidence="2">IMI 349063</strain>
    </source>
</reference>
<dbReference type="AlphaFoldDB" id="H1W2K8"/>
<dbReference type="EMBL" id="CACQ02008996">
    <property type="protein sequence ID" value="CCF46721.1"/>
    <property type="molecule type" value="Genomic_DNA"/>
</dbReference>
<organism evidence="1 2">
    <name type="scientific">Colletotrichum higginsianum (strain IMI 349063)</name>
    <name type="common">Crucifer anthracnose fungus</name>
    <dbReference type="NCBI Taxonomy" id="759273"/>
    <lineage>
        <taxon>Eukaryota</taxon>
        <taxon>Fungi</taxon>
        <taxon>Dikarya</taxon>
        <taxon>Ascomycota</taxon>
        <taxon>Pezizomycotina</taxon>
        <taxon>Sordariomycetes</taxon>
        <taxon>Hypocreomycetidae</taxon>
        <taxon>Glomerellales</taxon>
        <taxon>Glomerellaceae</taxon>
        <taxon>Colletotrichum</taxon>
        <taxon>Colletotrichum destructivum species complex</taxon>
    </lineage>
</organism>
<sequence length="118" mass="12945">MLDHKPPPSPPPENIEMQDATSDGLAMKQIDLDRINDEVVEALRESLRHHLFPPHRVPEALLLEGSGTMPARQGTGDGTPAPDIFLPYNESKTALPGLSCVHPEGCHIPIALKYLIRL</sequence>
<name>H1W2K8_COLHI</name>
<dbReference type="STRING" id="759273.H1W2K8"/>
<evidence type="ECO:0000313" key="2">
    <source>
        <dbReference type="Proteomes" id="UP000007174"/>
    </source>
</evidence>
<dbReference type="Proteomes" id="UP000007174">
    <property type="component" value="Unassembled WGS sequence"/>
</dbReference>